<evidence type="ECO:0000313" key="2">
    <source>
        <dbReference type="EMBL" id="CAK0866669.1"/>
    </source>
</evidence>
<sequence length="849" mass="91815">AGDSLMALEPGAWVLVAYDLPGVVGALYHERLIAAVGADAQRGVLTPDGDHHIEQISLANADLRDIRALAGRGAAPAGINPDRIHRFRRVPTPAERAQHFADGALLAGVAAAPAAQPAAAAAGAPRLGAAAGAFQRVWVVAEDAAGLQRGQVIADFGDAPTIDGDMAIVTLPAGKVFARQMGEDEVRGYASDDLRVLPVAFDASGSRRRPFAGAVDLLDDALPQGGLGLEGAASVGWVLRRWRDGELLRFRSLYDEGAACPARARDRELVDMPRPVSTPPALLDVIDPVGQEMLQDWINTMWLDQDEWGRVIESSPPIAPFMDVELRKDPELYRGFVRDLHAAGLLSFTTEPKDWVDPLFVGKKSGRLRLVLDARASDRRFRKRPPQAMGSGASRGRLELKGPRCLRDRWRSSMLNPCLMSVLRGCCDFVASPVGQLGGLWAAAAREFSVFRRLLFSCAADLGRPYCSAVGMHDSSLTGTAVATAEMPADIAKSIGRVGERSRFKGRDGALPPRVSALGLPGDPFSGPRAALPCERRSREGDAPLVTNPFFEEVPKKHLARASWANRMARAPPESSDPIDMTFLEASSISRATQTDYDRRLSEFQTFATTRSLRLSSPEATDAALTAYANALWRDGALVTEVDKVYAAWIFYQPSFGPRGPRPLSRMLRALKGMRQLDPPRSRPSMPLPHLCLIALQLVILGFPLEAMVCLLTFVGYLRPGEAMAITEMSVAPPAGPSKFAALDMFPEETAQSYSTARDHWVKAVSAAGHGQFDCAMYQIRRGGAGWGTLIRIRSRKEVKARGGWMSDASPLRYESAASAQQMEGAVSAEVQTRAQRAVSQLPAALRAR</sequence>
<keyword evidence="1" id="KW-1133">Transmembrane helix</keyword>
<keyword evidence="1" id="KW-0472">Membrane</keyword>
<accession>A0ABN9V426</accession>
<feature type="transmembrane region" description="Helical" evidence="1">
    <location>
        <begin position="693"/>
        <end position="718"/>
    </location>
</feature>
<protein>
    <recommendedName>
        <fullName evidence="4">RNA-directed RNA polymerase</fullName>
    </recommendedName>
</protein>
<name>A0ABN9V426_9DINO</name>
<dbReference type="EMBL" id="CAUYUJ010016560">
    <property type="protein sequence ID" value="CAK0866669.1"/>
    <property type="molecule type" value="Genomic_DNA"/>
</dbReference>
<evidence type="ECO:0008006" key="4">
    <source>
        <dbReference type="Google" id="ProtNLM"/>
    </source>
</evidence>
<evidence type="ECO:0000256" key="1">
    <source>
        <dbReference type="SAM" id="Phobius"/>
    </source>
</evidence>
<reference evidence="2" key="1">
    <citation type="submission" date="2023-10" db="EMBL/GenBank/DDBJ databases">
        <authorList>
            <person name="Chen Y."/>
            <person name="Shah S."/>
            <person name="Dougan E. K."/>
            <person name="Thang M."/>
            <person name="Chan C."/>
        </authorList>
    </citation>
    <scope>NUCLEOTIDE SEQUENCE [LARGE SCALE GENOMIC DNA]</scope>
</reference>
<comment type="caution">
    <text evidence="2">The sequence shown here is derived from an EMBL/GenBank/DDBJ whole genome shotgun (WGS) entry which is preliminary data.</text>
</comment>
<keyword evidence="3" id="KW-1185">Reference proteome</keyword>
<keyword evidence="1" id="KW-0812">Transmembrane</keyword>
<proteinExistence type="predicted"/>
<evidence type="ECO:0000313" key="3">
    <source>
        <dbReference type="Proteomes" id="UP001189429"/>
    </source>
</evidence>
<dbReference type="Proteomes" id="UP001189429">
    <property type="component" value="Unassembled WGS sequence"/>
</dbReference>
<feature type="non-terminal residue" evidence="2">
    <location>
        <position position="1"/>
    </location>
</feature>
<organism evidence="2 3">
    <name type="scientific">Prorocentrum cordatum</name>
    <dbReference type="NCBI Taxonomy" id="2364126"/>
    <lineage>
        <taxon>Eukaryota</taxon>
        <taxon>Sar</taxon>
        <taxon>Alveolata</taxon>
        <taxon>Dinophyceae</taxon>
        <taxon>Prorocentrales</taxon>
        <taxon>Prorocentraceae</taxon>
        <taxon>Prorocentrum</taxon>
    </lineage>
</organism>
<gene>
    <name evidence="2" type="ORF">PCOR1329_LOCUS53789</name>
</gene>